<protein>
    <submittedName>
        <fullName evidence="1">Uncharacterized protein</fullName>
    </submittedName>
</protein>
<organism evidence="1 2">
    <name type="scientific">Brachionus plicatilis</name>
    <name type="common">Marine rotifer</name>
    <name type="synonym">Brachionus muelleri</name>
    <dbReference type="NCBI Taxonomy" id="10195"/>
    <lineage>
        <taxon>Eukaryota</taxon>
        <taxon>Metazoa</taxon>
        <taxon>Spiralia</taxon>
        <taxon>Gnathifera</taxon>
        <taxon>Rotifera</taxon>
        <taxon>Eurotatoria</taxon>
        <taxon>Monogononta</taxon>
        <taxon>Pseudotrocha</taxon>
        <taxon>Ploima</taxon>
        <taxon>Brachionidae</taxon>
        <taxon>Brachionus</taxon>
    </lineage>
</organism>
<proteinExistence type="predicted"/>
<keyword evidence="2" id="KW-1185">Reference proteome</keyword>
<reference evidence="1 2" key="1">
    <citation type="journal article" date="2018" name="Sci. Rep.">
        <title>Genomic signatures of local adaptation to the degree of environmental predictability in rotifers.</title>
        <authorList>
            <person name="Franch-Gras L."/>
            <person name="Hahn C."/>
            <person name="Garcia-Roger E.M."/>
            <person name="Carmona M.J."/>
            <person name="Serra M."/>
            <person name="Gomez A."/>
        </authorList>
    </citation>
    <scope>NUCLEOTIDE SEQUENCE [LARGE SCALE GENOMIC DNA]</scope>
    <source>
        <strain evidence="1">HYR1</strain>
    </source>
</reference>
<dbReference type="EMBL" id="REGN01003537">
    <property type="protein sequence ID" value="RNA22103.1"/>
    <property type="molecule type" value="Genomic_DNA"/>
</dbReference>
<gene>
    <name evidence="1" type="ORF">BpHYR1_052217</name>
</gene>
<dbReference type="AlphaFoldDB" id="A0A3M7REV1"/>
<dbReference type="Proteomes" id="UP000276133">
    <property type="component" value="Unassembled WGS sequence"/>
</dbReference>
<sequence length="102" mass="11602">MKKRVDVGIKAKRRFISALSNKAQMMRTIIKKLKIIRKTLQTPHGVLVNLLPSYVVNAVTVNGFRSKLDAHMASGIGFNKKSAILKLKSYFLKNKFLAWIKM</sequence>
<evidence type="ECO:0000313" key="2">
    <source>
        <dbReference type="Proteomes" id="UP000276133"/>
    </source>
</evidence>
<name>A0A3M7REV1_BRAPC</name>
<evidence type="ECO:0000313" key="1">
    <source>
        <dbReference type="EMBL" id="RNA22103.1"/>
    </source>
</evidence>
<accession>A0A3M7REV1</accession>
<comment type="caution">
    <text evidence="1">The sequence shown here is derived from an EMBL/GenBank/DDBJ whole genome shotgun (WGS) entry which is preliminary data.</text>
</comment>